<dbReference type="EMBL" id="JARBJD010000286">
    <property type="protein sequence ID" value="KAK2944755.1"/>
    <property type="molecule type" value="Genomic_DNA"/>
</dbReference>
<feature type="compositionally biased region" description="Polar residues" evidence="1">
    <location>
        <begin position="72"/>
        <end position="83"/>
    </location>
</feature>
<evidence type="ECO:0000256" key="1">
    <source>
        <dbReference type="SAM" id="MobiDB-lite"/>
    </source>
</evidence>
<evidence type="ECO:0000313" key="2">
    <source>
        <dbReference type="EMBL" id="KAK2944755.1"/>
    </source>
</evidence>
<proteinExistence type="predicted"/>
<protein>
    <submittedName>
        <fullName evidence="2">Uncharacterized protein</fullName>
    </submittedName>
</protein>
<feature type="compositionally biased region" description="Polar residues" evidence="1">
    <location>
        <begin position="25"/>
        <end position="49"/>
    </location>
</feature>
<organism evidence="2 3">
    <name type="scientific">Blattamonas nauphoetae</name>
    <dbReference type="NCBI Taxonomy" id="2049346"/>
    <lineage>
        <taxon>Eukaryota</taxon>
        <taxon>Metamonada</taxon>
        <taxon>Preaxostyla</taxon>
        <taxon>Oxymonadida</taxon>
        <taxon>Blattamonas</taxon>
    </lineage>
</organism>
<feature type="region of interest" description="Disordered" evidence="1">
    <location>
        <begin position="1"/>
        <end position="93"/>
    </location>
</feature>
<name>A0ABQ9X383_9EUKA</name>
<dbReference type="Proteomes" id="UP001281761">
    <property type="component" value="Unassembled WGS sequence"/>
</dbReference>
<gene>
    <name evidence="2" type="ORF">BLNAU_20341</name>
</gene>
<evidence type="ECO:0000313" key="3">
    <source>
        <dbReference type="Proteomes" id="UP001281761"/>
    </source>
</evidence>
<reference evidence="2 3" key="1">
    <citation type="journal article" date="2022" name="bioRxiv">
        <title>Genomics of Preaxostyla Flagellates Illuminates Evolutionary Transitions and the Path Towards Mitochondrial Loss.</title>
        <authorList>
            <person name="Novak L.V.F."/>
            <person name="Treitli S.C."/>
            <person name="Pyrih J."/>
            <person name="Halakuc P."/>
            <person name="Pipaliya S.V."/>
            <person name="Vacek V."/>
            <person name="Brzon O."/>
            <person name="Soukal P."/>
            <person name="Eme L."/>
            <person name="Dacks J.B."/>
            <person name="Karnkowska A."/>
            <person name="Elias M."/>
            <person name="Hampl V."/>
        </authorList>
    </citation>
    <scope>NUCLEOTIDE SEQUENCE [LARGE SCALE GENOMIC DNA]</scope>
    <source>
        <strain evidence="2">NAU3</strain>
        <tissue evidence="2">Gut</tissue>
    </source>
</reference>
<keyword evidence="3" id="KW-1185">Reference proteome</keyword>
<accession>A0ABQ9X383</accession>
<comment type="caution">
    <text evidence="2">The sequence shown here is derived from an EMBL/GenBank/DDBJ whole genome shotgun (WGS) entry which is preliminary data.</text>
</comment>
<sequence length="150" mass="16266">MPNPHFWQTVRPLPAASVIGKKESTTGPGKNFSNATTDHSPQCLFNQSLELLPPNEGNHETAESGLIETSPKIPTSSEPNTVEEQPVNPFTIDTNVDCPADIQQTSAQLVDPVPPIVQSFSENKPAPAQVTLLQSNNLSHCQSQYILLQL</sequence>